<accession>A0A4P6JYA1</accession>
<dbReference type="AlphaFoldDB" id="A0A4P6JYA1"/>
<dbReference type="EMBL" id="CP035758">
    <property type="protein sequence ID" value="QBD80495.1"/>
    <property type="molecule type" value="Genomic_DNA"/>
</dbReference>
<evidence type="ECO:0008006" key="3">
    <source>
        <dbReference type="Google" id="ProtNLM"/>
    </source>
</evidence>
<evidence type="ECO:0000313" key="2">
    <source>
        <dbReference type="Proteomes" id="UP000290365"/>
    </source>
</evidence>
<keyword evidence="2" id="KW-1185">Reference proteome</keyword>
<gene>
    <name evidence="1" type="ORF">EPA93_32790</name>
</gene>
<evidence type="ECO:0000313" key="1">
    <source>
        <dbReference type="EMBL" id="QBD80495.1"/>
    </source>
</evidence>
<protein>
    <recommendedName>
        <fullName evidence="3">SprT-like domain-containing protein</fullName>
    </recommendedName>
</protein>
<dbReference type="Proteomes" id="UP000290365">
    <property type="component" value="Chromosome"/>
</dbReference>
<dbReference type="RefSeq" id="WP_129891559.1">
    <property type="nucleotide sequence ID" value="NZ_CP035758.1"/>
</dbReference>
<sequence length="164" mass="19087">MPLATDAPALLSSAVRDLAYYLDQIWQNYFVDIARVNDVHIDYCYPWKSRLGLIRLSLDQKSTFIGINSLLQLRQVPEYVLVTTIAHELTHYAHGFGSPLPRACKHPHANKVVERELERRNLGEQLRCTDAWIDKYWYPFYDAQHAMICSVRSAQRKQKVLQRG</sequence>
<dbReference type="KEGG" id="kbs:EPA93_32790"/>
<organism evidence="1 2">
    <name type="scientific">Ktedonosporobacter rubrisoli</name>
    <dbReference type="NCBI Taxonomy" id="2509675"/>
    <lineage>
        <taxon>Bacteria</taxon>
        <taxon>Bacillati</taxon>
        <taxon>Chloroflexota</taxon>
        <taxon>Ktedonobacteria</taxon>
        <taxon>Ktedonobacterales</taxon>
        <taxon>Ktedonosporobacteraceae</taxon>
        <taxon>Ktedonosporobacter</taxon>
    </lineage>
</organism>
<reference evidence="1 2" key="1">
    <citation type="submission" date="2019-01" db="EMBL/GenBank/DDBJ databases">
        <title>Ktedonosporobacter rubrisoli SCAWS-G2.</title>
        <authorList>
            <person name="Huang Y."/>
            <person name="Yan B."/>
        </authorList>
    </citation>
    <scope>NUCLEOTIDE SEQUENCE [LARGE SCALE GENOMIC DNA]</scope>
    <source>
        <strain evidence="1 2">SCAWS-G2</strain>
    </source>
</reference>
<name>A0A4P6JYA1_KTERU</name>
<dbReference type="OrthoDB" id="156968at2"/>
<proteinExistence type="predicted"/>